<reference evidence="2" key="2">
    <citation type="journal article" date="2012" name="PLoS ONE">
        <title>A Deeply Branching Thermophilic Bacterium with an Ancient Acetyl-CoA Pathway Dominates a Subsurface Ecosystem.</title>
        <authorList>
            <person name="Takami H."/>
            <person name="Noguchi H."/>
            <person name="Takaki Y."/>
            <person name="Uchiyama I."/>
            <person name="Toyoda A."/>
            <person name="Nishi S."/>
            <person name="Chee G.-J."/>
            <person name="Arai W."/>
            <person name="Nunoura T."/>
            <person name="Itoh T."/>
            <person name="Hattori M."/>
            <person name="Takai K."/>
        </authorList>
    </citation>
    <scope>NUCLEOTIDE SEQUENCE</scope>
</reference>
<dbReference type="Pfam" id="PF03435">
    <property type="entry name" value="Sacchrp_dh_NADP"/>
    <property type="match status" value="1"/>
</dbReference>
<sequence>MGSQAVETLARCPDVRQITIADKNAAGAEALARRLAGAGPEIVVRPLDARNHTDVVEALRGHDVAASALGPFYRFEAPLVRAAIEAGVDYVSICDDWSAAKQVIEELDGLARQRGRRVVIGLGTSPGLSNLAAAYLARQMDRPLRVTVTVYQPPESGHGMAVLQHVLFIYGGPAPVWRNGRLEMVRAGGIAREVELPMAGRMRVWNAGHAEPVTLPRHFPTLEEVTFLMSVGAWTHLFLWLGRLRLTATPERIDRVANVLARLLPTPKEGTPEPPGALRVDVEGVQEGRAVHRMLCGVGQMRPATGVPLALGAVMLARGEVLTTEGGVYGPEAVIDPVALLRGLREETGLQAYTDVGMTQPLEV</sequence>
<evidence type="ECO:0000259" key="1">
    <source>
        <dbReference type="Pfam" id="PF03435"/>
    </source>
</evidence>
<organism evidence="2">
    <name type="scientific">uncultured prokaryote</name>
    <dbReference type="NCBI Taxonomy" id="198431"/>
    <lineage>
        <taxon>unclassified sequences</taxon>
        <taxon>environmental samples</taxon>
    </lineage>
</organism>
<dbReference type="PANTHER" id="PTHR43796:SF2">
    <property type="entry name" value="CARBOXYNORSPERMIDINE SYNTHASE"/>
    <property type="match status" value="1"/>
</dbReference>
<accession>H5SKB8</accession>
<dbReference type="AlphaFoldDB" id="H5SKB8"/>
<proteinExistence type="predicted"/>
<dbReference type="Gene3D" id="3.40.50.720">
    <property type="entry name" value="NAD(P)-binding Rossmann-like Domain"/>
    <property type="match status" value="1"/>
</dbReference>
<dbReference type="InterPro" id="IPR036291">
    <property type="entry name" value="NAD(P)-bd_dom_sf"/>
</dbReference>
<dbReference type="SUPFAM" id="SSF51735">
    <property type="entry name" value="NAD(P)-binding Rossmann-fold domains"/>
    <property type="match status" value="1"/>
</dbReference>
<reference evidence="2" key="1">
    <citation type="journal article" date="2005" name="Environ. Microbiol.">
        <title>Genetic and functional properties of uncultivated thermophilic crenarchaeotes from a subsurface gold mine as revealed by analysis of genome fragments.</title>
        <authorList>
            <person name="Nunoura T."/>
            <person name="Hirayama H."/>
            <person name="Takami H."/>
            <person name="Oida H."/>
            <person name="Nishi S."/>
            <person name="Shimamura S."/>
            <person name="Suzuki Y."/>
            <person name="Inagaki F."/>
            <person name="Takai K."/>
            <person name="Nealson K.H."/>
            <person name="Horikoshi K."/>
        </authorList>
    </citation>
    <scope>NUCLEOTIDE SEQUENCE</scope>
</reference>
<dbReference type="EMBL" id="AP011753">
    <property type="protein sequence ID" value="BAL56604.1"/>
    <property type="molecule type" value="Genomic_DNA"/>
</dbReference>
<dbReference type="InterPro" id="IPR005097">
    <property type="entry name" value="Sacchrp_dh_NADP-bd"/>
</dbReference>
<protein>
    <submittedName>
        <fullName evidence="2">Saccharopine dehydrogenase</fullName>
    </submittedName>
</protein>
<feature type="domain" description="Saccharopine dehydrogenase NADP binding" evidence="1">
    <location>
        <begin position="2"/>
        <end position="94"/>
    </location>
</feature>
<dbReference type="Gene3D" id="3.30.360.10">
    <property type="entry name" value="Dihydrodipicolinate Reductase, domain 2"/>
    <property type="match status" value="1"/>
</dbReference>
<name>H5SKB8_9ZZZZ</name>
<dbReference type="PANTHER" id="PTHR43796">
    <property type="entry name" value="CARBOXYNORSPERMIDINE SYNTHASE"/>
    <property type="match status" value="1"/>
</dbReference>
<evidence type="ECO:0000313" key="2">
    <source>
        <dbReference type="EMBL" id="BAL56604.1"/>
    </source>
</evidence>
<gene>
    <name evidence="2" type="ORF">HGMM_F41E03C15</name>
</gene>